<feature type="binding site" evidence="3">
    <location>
        <begin position="142"/>
        <end position="145"/>
    </location>
    <ligand>
        <name>GTP</name>
        <dbReference type="ChEBI" id="CHEBI:37565"/>
    </ligand>
</feature>
<sequence length="252" mass="27799">MPIACYCLHIRSHLLAPSLVQPPIAPRCLILGPSGSSKTTFLYRLKNNQYFPTVPTNGVNIEELEVTRKTSLVFSDIGGSDRREVRLHFLNSVPIQDLSILYFVDASAPIDTLPGVLEELVYHVTYARHRAGGTKYVGIVLNKQDLIGPRDRAYMVQELKTEVDKVMEMIMKEPLLEKKDDTMMWEVLDGGKLGISAKTGEGVKEVFNTVAKAVFGVEEKHQPKLLETVKHGHMGGHGRLLGAVTGHSAAVA</sequence>
<keyword evidence="1 3" id="KW-0547">Nucleotide-binding</keyword>
<keyword evidence="6" id="KW-1185">Reference proteome</keyword>
<evidence type="ECO:0000256" key="2">
    <source>
        <dbReference type="ARBA" id="ARBA00023134"/>
    </source>
</evidence>
<dbReference type="InterPro" id="IPR006689">
    <property type="entry name" value="Small_GTPase_ARF/SAR"/>
</dbReference>
<dbReference type="InterPro" id="IPR024156">
    <property type="entry name" value="Small_GTPase_ARF"/>
</dbReference>
<evidence type="ECO:0000256" key="1">
    <source>
        <dbReference type="ARBA" id="ARBA00022741"/>
    </source>
</evidence>
<dbReference type="GO" id="GO:0046872">
    <property type="term" value="F:metal ion binding"/>
    <property type="evidence" value="ECO:0007669"/>
    <property type="project" value="UniProtKB-KW"/>
</dbReference>
<dbReference type="SUPFAM" id="SSF52540">
    <property type="entry name" value="P-loop containing nucleoside triphosphate hydrolases"/>
    <property type="match status" value="1"/>
</dbReference>
<keyword evidence="4" id="KW-0479">Metal-binding</keyword>
<dbReference type="Proteomes" id="UP000018144">
    <property type="component" value="Unassembled WGS sequence"/>
</dbReference>
<dbReference type="STRING" id="1076935.U4KZI6"/>
<dbReference type="Pfam" id="PF00025">
    <property type="entry name" value="Arf"/>
    <property type="match status" value="1"/>
</dbReference>
<dbReference type="PROSITE" id="PS51417">
    <property type="entry name" value="ARF"/>
    <property type="match status" value="1"/>
</dbReference>
<gene>
    <name evidence="5" type="ORF">PCON_06717</name>
</gene>
<dbReference type="PANTHER" id="PTHR11711">
    <property type="entry name" value="ADP RIBOSYLATION FACTOR-RELATED"/>
    <property type="match status" value="1"/>
</dbReference>
<dbReference type="GO" id="GO:0003924">
    <property type="term" value="F:GTPase activity"/>
    <property type="evidence" value="ECO:0007669"/>
    <property type="project" value="InterPro"/>
</dbReference>
<keyword evidence="2 3" id="KW-0342">GTP-binding</keyword>
<dbReference type="EMBL" id="HF935333">
    <property type="protein sequence ID" value="CCX07130.1"/>
    <property type="molecule type" value="Genomic_DNA"/>
</dbReference>
<evidence type="ECO:0000256" key="3">
    <source>
        <dbReference type="PIRSR" id="PIRSR606689-1"/>
    </source>
</evidence>
<keyword evidence="4" id="KW-0460">Magnesium</keyword>
<dbReference type="Gene3D" id="3.40.50.300">
    <property type="entry name" value="P-loop containing nucleotide triphosphate hydrolases"/>
    <property type="match status" value="1"/>
</dbReference>
<evidence type="ECO:0000256" key="4">
    <source>
        <dbReference type="PIRSR" id="PIRSR606689-2"/>
    </source>
</evidence>
<organism evidence="5 6">
    <name type="scientific">Pyronema omphalodes (strain CBS 100304)</name>
    <name type="common">Pyronema confluens</name>
    <dbReference type="NCBI Taxonomy" id="1076935"/>
    <lineage>
        <taxon>Eukaryota</taxon>
        <taxon>Fungi</taxon>
        <taxon>Dikarya</taxon>
        <taxon>Ascomycota</taxon>
        <taxon>Pezizomycotina</taxon>
        <taxon>Pezizomycetes</taxon>
        <taxon>Pezizales</taxon>
        <taxon>Pyronemataceae</taxon>
        <taxon>Pyronema</taxon>
    </lineage>
</organism>
<dbReference type="eggNOG" id="KOG0070">
    <property type="taxonomic scope" value="Eukaryota"/>
</dbReference>
<feature type="binding site" evidence="4">
    <location>
        <position position="39"/>
    </location>
    <ligand>
        <name>Mg(2+)</name>
        <dbReference type="ChEBI" id="CHEBI:18420"/>
    </ligand>
</feature>
<dbReference type="OMA" id="MEMIMKE"/>
<evidence type="ECO:0000313" key="6">
    <source>
        <dbReference type="Proteomes" id="UP000018144"/>
    </source>
</evidence>
<evidence type="ECO:0000313" key="5">
    <source>
        <dbReference type="EMBL" id="CCX07130.1"/>
    </source>
</evidence>
<feature type="binding site" evidence="4">
    <location>
        <position position="56"/>
    </location>
    <ligand>
        <name>Mg(2+)</name>
        <dbReference type="ChEBI" id="CHEBI:18420"/>
    </ligand>
</feature>
<reference evidence="5 6" key="1">
    <citation type="journal article" date="2013" name="PLoS Genet.">
        <title>The genome and development-dependent transcriptomes of Pyronema confluens: a window into fungal evolution.</title>
        <authorList>
            <person name="Traeger S."/>
            <person name="Altegoer F."/>
            <person name="Freitag M."/>
            <person name="Gabaldon T."/>
            <person name="Kempken F."/>
            <person name="Kumar A."/>
            <person name="Marcet-Houben M."/>
            <person name="Poggeler S."/>
            <person name="Stajich J.E."/>
            <person name="Nowrousian M."/>
        </authorList>
    </citation>
    <scope>NUCLEOTIDE SEQUENCE [LARGE SCALE GENOMIC DNA]</scope>
    <source>
        <strain evidence="6">CBS 100304</strain>
        <tissue evidence="5">Vegetative mycelium</tissue>
    </source>
</reference>
<dbReference type="OrthoDB" id="5358097at2759"/>
<feature type="binding site" evidence="3">
    <location>
        <position position="79"/>
    </location>
    <ligand>
        <name>GTP</name>
        <dbReference type="ChEBI" id="CHEBI:37565"/>
    </ligand>
</feature>
<protein>
    <submittedName>
        <fullName evidence="5">Similar to ADP-ribosylation factor 1-like 1 acc. no. Q94231</fullName>
    </submittedName>
</protein>
<feature type="binding site" evidence="3">
    <location>
        <begin position="32"/>
        <end position="39"/>
    </location>
    <ligand>
        <name>GTP</name>
        <dbReference type="ChEBI" id="CHEBI:37565"/>
    </ligand>
</feature>
<dbReference type="AlphaFoldDB" id="U4KZI6"/>
<name>U4KZI6_PYROM</name>
<accession>U4KZI6</accession>
<dbReference type="GO" id="GO:0005525">
    <property type="term" value="F:GTP binding"/>
    <property type="evidence" value="ECO:0007669"/>
    <property type="project" value="UniProtKB-KW"/>
</dbReference>
<proteinExistence type="predicted"/>
<dbReference type="InterPro" id="IPR027417">
    <property type="entry name" value="P-loop_NTPase"/>
</dbReference>